<dbReference type="Proteomes" id="UP000199574">
    <property type="component" value="Chromosome I"/>
</dbReference>
<dbReference type="Gene3D" id="1.10.3020.10">
    <property type="entry name" value="alpha-amino acid ester hydrolase ( Helical cap domain)"/>
    <property type="match status" value="1"/>
</dbReference>
<dbReference type="Gene3D" id="2.60.120.260">
    <property type="entry name" value="Galactose-binding domain-like"/>
    <property type="match status" value="1"/>
</dbReference>
<dbReference type="InterPro" id="IPR008979">
    <property type="entry name" value="Galactose-bd-like_sf"/>
</dbReference>
<sequence>MSKFTIKQFFTFILLATVLISCRKTTQKVADAEVSDTYVEDNYTKKEVDIAMRDGVTLHTTIYSPKDTSKEYPIIMQRTPYSSQPYGAGNFKSKIAPNIHMMQDGYIVVYQDVRGRWLSEGHYENMRAYNPNKKTEQDIDESSDTYDTIEWLVNNVENNNGNVGIWGISYPGFYSTYAVVDAHPALKAASPQASIADFFFDDFHHNGAYLLSYFRATSLFGTPRPDGDKPIDTAWYTLPDLPTEDQYQFFLDEGPLKNLDRFFEYETADTPRMAKEGVTDDYFWNELKEHPNYDEMWQSKGLIQHLKDVKPTVATMVVAGEFDAEDLYGPLETYKNIEKYNSDNYNTLVFGPWDHGGWARRKGQNTVGNYYFGDGISEFFQEHIETKFFDHFLKGNGDKNSGLPEAYVFDTGRKDWKTYDTWPPAGVVKKDMYLSPDQELTFEPKEVEEVKFISDIKKPVPYSEDIKTVFTPRKYMTDDQRFAARRGDVLVFETDVMQEDLTLAGDILAKLKVATTGTAADWIVKIIDVHPADEPSYVGMQDHLKMSNYHLMVRSEVLRGRFRNSFANPEPFVPNEKTDVTIKLQDVFHTIKKGHKLQVQVQSTWFPLIDLNPQTYVDNIFEAEESDFKTQTHTVFTDSSIEFSVLE</sequence>
<dbReference type="Gene3D" id="3.40.50.1820">
    <property type="entry name" value="alpha/beta hydrolase"/>
    <property type="match status" value="1"/>
</dbReference>
<dbReference type="SUPFAM" id="SSF49785">
    <property type="entry name" value="Galactose-binding domain-like"/>
    <property type="match status" value="1"/>
</dbReference>
<protein>
    <recommendedName>
        <fullName evidence="2">Xaa-Pro dipeptidyl-peptidase C-terminal domain-containing protein</fullName>
    </recommendedName>
</protein>
<dbReference type="EMBL" id="LT629754">
    <property type="protein sequence ID" value="SDR85141.1"/>
    <property type="molecule type" value="Genomic_DNA"/>
</dbReference>
<name>A0ABY0U082_9FLAO</name>
<dbReference type="Pfam" id="PF08530">
    <property type="entry name" value="PepX_C"/>
    <property type="match status" value="1"/>
</dbReference>
<dbReference type="NCBIfam" id="TIGR00976">
    <property type="entry name" value="CocE_NonD"/>
    <property type="match status" value="1"/>
</dbReference>
<reference evidence="3 4" key="1">
    <citation type="submission" date="2016-10" db="EMBL/GenBank/DDBJ databases">
        <authorList>
            <person name="Varghese N."/>
            <person name="Submissions S."/>
        </authorList>
    </citation>
    <scope>NUCLEOTIDE SEQUENCE [LARGE SCALE GENOMIC DNA]</scope>
    <source>
        <strain evidence="3 4">MAR_2009_60</strain>
    </source>
</reference>
<dbReference type="RefSeq" id="WP_172822511.1">
    <property type="nucleotide sequence ID" value="NZ_LT629754.1"/>
</dbReference>
<dbReference type="SUPFAM" id="SSF53474">
    <property type="entry name" value="alpha/beta-Hydrolases"/>
    <property type="match status" value="1"/>
</dbReference>
<keyword evidence="1" id="KW-0378">Hydrolase</keyword>
<dbReference type="GeneID" id="90591979"/>
<evidence type="ECO:0000256" key="1">
    <source>
        <dbReference type="ARBA" id="ARBA00022801"/>
    </source>
</evidence>
<dbReference type="PROSITE" id="PS51257">
    <property type="entry name" value="PROKAR_LIPOPROTEIN"/>
    <property type="match status" value="1"/>
</dbReference>
<dbReference type="Pfam" id="PF02129">
    <property type="entry name" value="Peptidase_S15"/>
    <property type="match status" value="1"/>
</dbReference>
<feature type="domain" description="Xaa-Pro dipeptidyl-peptidase C-terminal" evidence="2">
    <location>
        <begin position="386"/>
        <end position="646"/>
    </location>
</feature>
<dbReference type="InterPro" id="IPR000383">
    <property type="entry name" value="Xaa-Pro-like_dom"/>
</dbReference>
<evidence type="ECO:0000313" key="3">
    <source>
        <dbReference type="EMBL" id="SDR85141.1"/>
    </source>
</evidence>
<dbReference type="InterPro" id="IPR013736">
    <property type="entry name" value="Xaa-Pro_dipept_C"/>
</dbReference>
<dbReference type="InterPro" id="IPR029058">
    <property type="entry name" value="AB_hydrolase_fold"/>
</dbReference>
<dbReference type="InterPro" id="IPR005674">
    <property type="entry name" value="CocE/Ser_esterase"/>
</dbReference>
<gene>
    <name evidence="3" type="ORF">SAMN05192545_0285</name>
</gene>
<evidence type="ECO:0000259" key="2">
    <source>
        <dbReference type="SMART" id="SM00939"/>
    </source>
</evidence>
<accession>A0ABY0U082</accession>
<evidence type="ECO:0000313" key="4">
    <source>
        <dbReference type="Proteomes" id="UP000199574"/>
    </source>
</evidence>
<organism evidence="3 4">
    <name type="scientific">Maribacter dokdonensis</name>
    <dbReference type="NCBI Taxonomy" id="320912"/>
    <lineage>
        <taxon>Bacteria</taxon>
        <taxon>Pseudomonadati</taxon>
        <taxon>Bacteroidota</taxon>
        <taxon>Flavobacteriia</taxon>
        <taxon>Flavobacteriales</taxon>
        <taxon>Flavobacteriaceae</taxon>
        <taxon>Maribacter</taxon>
    </lineage>
</organism>
<keyword evidence="4" id="KW-1185">Reference proteome</keyword>
<proteinExistence type="predicted"/>
<dbReference type="SMART" id="SM00939">
    <property type="entry name" value="PepX_C"/>
    <property type="match status" value="1"/>
</dbReference>